<evidence type="ECO:0000259" key="2">
    <source>
        <dbReference type="PROSITE" id="PS51034"/>
    </source>
</evidence>
<accession>A0ABM1DVT9</accession>
<keyword evidence="1" id="KW-0472">Membrane</keyword>
<organism evidence="3 4">
    <name type="scientific">Priapulus caudatus</name>
    <name type="common">Priapulid worm</name>
    <dbReference type="NCBI Taxonomy" id="37621"/>
    <lineage>
        <taxon>Eukaryota</taxon>
        <taxon>Metazoa</taxon>
        <taxon>Ecdysozoa</taxon>
        <taxon>Scalidophora</taxon>
        <taxon>Priapulida</taxon>
        <taxon>Priapulimorpha</taxon>
        <taxon>Priapulimorphida</taxon>
        <taxon>Priapulidae</taxon>
        <taxon>Priapulus</taxon>
    </lineage>
</organism>
<dbReference type="InterPro" id="IPR057475">
    <property type="entry name" value="CUT_C"/>
</dbReference>
<evidence type="ECO:0000313" key="4">
    <source>
        <dbReference type="RefSeq" id="XP_014664060.1"/>
    </source>
</evidence>
<dbReference type="Pfam" id="PF25301">
    <property type="entry name" value="CUT_C"/>
    <property type="match status" value="1"/>
</dbReference>
<dbReference type="InterPro" id="IPR042235">
    <property type="entry name" value="ZP-C_dom"/>
</dbReference>
<reference evidence="4" key="1">
    <citation type="submission" date="2025-08" db="UniProtKB">
        <authorList>
            <consortium name="RefSeq"/>
        </authorList>
    </citation>
    <scope>IDENTIFICATION</scope>
</reference>
<evidence type="ECO:0000256" key="1">
    <source>
        <dbReference type="SAM" id="Phobius"/>
    </source>
</evidence>
<feature type="transmembrane region" description="Helical" evidence="1">
    <location>
        <begin position="250"/>
        <end position="274"/>
    </location>
</feature>
<feature type="domain" description="ZP" evidence="2">
    <location>
        <begin position="1"/>
        <end position="180"/>
    </location>
</feature>
<protein>
    <submittedName>
        <fullName evidence="4">Uncharacterized protein LOC106806582</fullName>
    </submittedName>
</protein>
<dbReference type="RefSeq" id="XP_014664060.1">
    <property type="nucleotide sequence ID" value="XM_014808574.1"/>
</dbReference>
<dbReference type="Gene3D" id="2.60.40.4100">
    <property type="entry name" value="Zona pellucida, ZP-C domain"/>
    <property type="match status" value="1"/>
</dbReference>
<dbReference type="InterPro" id="IPR001507">
    <property type="entry name" value="ZP_dom"/>
</dbReference>
<dbReference type="Proteomes" id="UP000695022">
    <property type="component" value="Unplaced"/>
</dbReference>
<dbReference type="GeneID" id="106806582"/>
<name>A0ABM1DVT9_PRICU</name>
<proteinExistence type="predicted"/>
<keyword evidence="1" id="KW-1133">Transmembrane helix</keyword>
<keyword evidence="3" id="KW-1185">Reference proteome</keyword>
<dbReference type="PROSITE" id="PS51034">
    <property type="entry name" value="ZP_2"/>
    <property type="match status" value="1"/>
</dbReference>
<gene>
    <name evidence="4" type="primary">LOC106806582</name>
</gene>
<dbReference type="PANTHER" id="PTHR46560:SF5">
    <property type="entry name" value="CYPHER, ISOFORM B"/>
    <property type="match status" value="1"/>
</dbReference>
<evidence type="ECO:0000313" key="3">
    <source>
        <dbReference type="Proteomes" id="UP000695022"/>
    </source>
</evidence>
<sequence length="297" mass="33523">MFDAEAPILEEWDRALQVSCQLQEMPYTVLNTGVSVPMLGTTNVPPARIPLPEVTLKVVYGRDYRATSADVLHVGEYGTIVLSVSDTYYWDIKVHACMAHDGTGYNVVNLFDERGCPVATKLVESFKKATEPHQQGEGSVFAHFKAFKFPDKPSVYFQCTVEICFEQCREDECSSRVYDTREQLTYHRLRKRDINHQYNENMANGTSSDMRDLYRSVNVLIPGDQISKEDTKSILFSEKTTSALCVNRNAFVIGLLILCAMLTASLAAAVIFYVKLRYSAPKPLLDNVQISMRPKHP</sequence>
<keyword evidence="1" id="KW-0812">Transmembrane</keyword>
<dbReference type="PANTHER" id="PTHR46560">
    <property type="entry name" value="CYPHER, ISOFORM B"/>
    <property type="match status" value="1"/>
</dbReference>